<dbReference type="InterPro" id="IPR003034">
    <property type="entry name" value="SAP_dom"/>
</dbReference>
<feature type="domain" description="SAP" evidence="1">
    <location>
        <begin position="16"/>
        <end position="50"/>
    </location>
</feature>
<dbReference type="PROSITE" id="PS50800">
    <property type="entry name" value="SAP"/>
    <property type="match status" value="1"/>
</dbReference>
<dbReference type="Proteomes" id="UP000218811">
    <property type="component" value="Unassembled WGS sequence"/>
</dbReference>
<gene>
    <name evidence="2" type="ORF">WOLCODRAFT_21013</name>
</gene>
<evidence type="ECO:0000313" key="3">
    <source>
        <dbReference type="Proteomes" id="UP000218811"/>
    </source>
</evidence>
<evidence type="ECO:0000313" key="2">
    <source>
        <dbReference type="EMBL" id="PCH37298.1"/>
    </source>
</evidence>
<protein>
    <recommendedName>
        <fullName evidence="1">SAP domain-containing protein</fullName>
    </recommendedName>
</protein>
<dbReference type="EMBL" id="KB467920">
    <property type="protein sequence ID" value="PCH37298.1"/>
    <property type="molecule type" value="Genomic_DNA"/>
</dbReference>
<proteinExistence type="predicted"/>
<evidence type="ECO:0000259" key="1">
    <source>
        <dbReference type="PROSITE" id="PS50800"/>
    </source>
</evidence>
<reference evidence="2 3" key="1">
    <citation type="journal article" date="2012" name="Science">
        <title>The Paleozoic origin of enzymatic lignin decomposition reconstructed from 31 fungal genomes.</title>
        <authorList>
            <person name="Floudas D."/>
            <person name="Binder M."/>
            <person name="Riley R."/>
            <person name="Barry K."/>
            <person name="Blanchette R.A."/>
            <person name="Henrissat B."/>
            <person name="Martinez A.T."/>
            <person name="Otillar R."/>
            <person name="Spatafora J.W."/>
            <person name="Yadav J.S."/>
            <person name="Aerts A."/>
            <person name="Benoit I."/>
            <person name="Boyd A."/>
            <person name="Carlson A."/>
            <person name="Copeland A."/>
            <person name="Coutinho P.M."/>
            <person name="de Vries R.P."/>
            <person name="Ferreira P."/>
            <person name="Findley K."/>
            <person name="Foster B."/>
            <person name="Gaskell J."/>
            <person name="Glotzer D."/>
            <person name="Gorecki P."/>
            <person name="Heitman J."/>
            <person name="Hesse C."/>
            <person name="Hori C."/>
            <person name="Igarashi K."/>
            <person name="Jurgens J.A."/>
            <person name="Kallen N."/>
            <person name="Kersten P."/>
            <person name="Kohler A."/>
            <person name="Kuees U."/>
            <person name="Kumar T.K.A."/>
            <person name="Kuo A."/>
            <person name="LaButti K."/>
            <person name="Larrondo L.F."/>
            <person name="Lindquist E."/>
            <person name="Ling A."/>
            <person name="Lombard V."/>
            <person name="Lucas S."/>
            <person name="Lundell T."/>
            <person name="Martin R."/>
            <person name="McLaughlin D.J."/>
            <person name="Morgenstern I."/>
            <person name="Morin E."/>
            <person name="Murat C."/>
            <person name="Nagy L.G."/>
            <person name="Nolan M."/>
            <person name="Ohm R.A."/>
            <person name="Patyshakuliyeva A."/>
            <person name="Rokas A."/>
            <person name="Ruiz-Duenas F.J."/>
            <person name="Sabat G."/>
            <person name="Salamov A."/>
            <person name="Samejima M."/>
            <person name="Schmutz J."/>
            <person name="Slot J.C."/>
            <person name="St John F."/>
            <person name="Stenlid J."/>
            <person name="Sun H."/>
            <person name="Sun S."/>
            <person name="Syed K."/>
            <person name="Tsang A."/>
            <person name="Wiebenga A."/>
            <person name="Young D."/>
            <person name="Pisabarro A."/>
            <person name="Eastwood D.C."/>
            <person name="Martin F."/>
            <person name="Cullen D."/>
            <person name="Grigoriev I.V."/>
            <person name="Hibbett D.S."/>
        </authorList>
    </citation>
    <scope>NUCLEOTIDE SEQUENCE [LARGE SCALE GENOMIC DNA]</scope>
    <source>
        <strain evidence="2 3">MD-104</strain>
    </source>
</reference>
<dbReference type="AlphaFoldDB" id="A0A2H3JHU2"/>
<name>A0A2H3JHU2_WOLCO</name>
<sequence length="330" mass="36928">MQAGYIVLKTGSKTLLDRLHVDVLRQLCKEQGLCFAGVKDVLLSRLHELHQTHGWVDLDSRPTQGQAITKCLDPLQEDLLIEALEAIKVHGQSVLNRFPVSILRRTCAEICGGIHDDYISWSKDELLGRLYEYRVQKGIISDGGLLIRRQGATARYEVPTLLEVERGLRVLENGSKTDLSRLTINILAELCAQNLADGTFEQYRSHKKSDLLKKLHHYRDMCGLGDTAKQQAAVLTKMQSLLKISRTNSVVSLSVGSGLHVVSVQGQYIMARELANAEDILEHGGKTKFNKLSTAALLMLCLMRLVMDNVDALQREGALVALHHYVHFLW</sequence>
<keyword evidence="3" id="KW-1185">Reference proteome</keyword>
<organism evidence="2 3">
    <name type="scientific">Wolfiporia cocos (strain MD-104)</name>
    <name type="common">Brown rot fungus</name>
    <dbReference type="NCBI Taxonomy" id="742152"/>
    <lineage>
        <taxon>Eukaryota</taxon>
        <taxon>Fungi</taxon>
        <taxon>Dikarya</taxon>
        <taxon>Basidiomycota</taxon>
        <taxon>Agaricomycotina</taxon>
        <taxon>Agaricomycetes</taxon>
        <taxon>Polyporales</taxon>
        <taxon>Phaeolaceae</taxon>
        <taxon>Wolfiporia</taxon>
    </lineage>
</organism>
<accession>A0A2H3JHU2</accession>